<feature type="region of interest" description="Disordered" evidence="8">
    <location>
        <begin position="479"/>
        <end position="505"/>
    </location>
</feature>
<dbReference type="PANTHER" id="PTHR31806">
    <property type="entry name" value="PURINE-CYTOSINE PERMEASE FCY2-RELATED"/>
    <property type="match status" value="1"/>
</dbReference>
<organism evidence="10 11">
    <name type="scientific">Embleya hyalina</name>
    <dbReference type="NCBI Taxonomy" id="516124"/>
    <lineage>
        <taxon>Bacteria</taxon>
        <taxon>Bacillati</taxon>
        <taxon>Actinomycetota</taxon>
        <taxon>Actinomycetes</taxon>
        <taxon>Kitasatosporales</taxon>
        <taxon>Streptomycetaceae</taxon>
        <taxon>Embleya</taxon>
    </lineage>
</organism>
<evidence type="ECO:0000256" key="3">
    <source>
        <dbReference type="ARBA" id="ARBA00022448"/>
    </source>
</evidence>
<sequence length="505" mass="53547">MADHTGATRSPQPAPGENSRSGPVLETRSIDYIPQSERHGRAWHQAPFWFTGQFVPTTMVVGFAGPVMGLSVGWSITATVLGILFGTCFMAFHANQGPTMGLPQMIQSRAQFGTRGALVPMLAVICVYIGFSAFGVLLASQVLETVLPGSATLWAVVIVLLAAVLAIVGYDLLHTVLRLLPYLVVPVFGILTVLALTHLSPHHDPHTASFTWAAALAQFVAAAGYQLGYAVYVSDYSRYLPADTSARGVIGWTYAGAALSAIWLMVLGNFIAGSVPVPDALVNLQDIGDTLFSGFGKTAVVAVLVPSAIAIMGVNLYGAMLSGLSIVHAFRPIALTARTRIVGVAVGAAVVFAVAEGLPGKYLDSFNDFITLILYVLAPWTAVNLIDYYFVRRGHYAITEIFSPDSIYGRWGRAGLLSYALGVAALIPFMTTGFYTGPMVDALDGADIAFVVGLVVSGTAYFLATRGFDPAREQEAIRDSRNRLDGPSAVVRSAPRATGRPRSAG</sequence>
<keyword evidence="11" id="KW-1185">Reference proteome</keyword>
<name>A0A401YLY1_9ACTN</name>
<dbReference type="OrthoDB" id="9809167at2"/>
<feature type="transmembrane region" description="Helical" evidence="9">
    <location>
        <begin position="180"/>
        <end position="200"/>
    </location>
</feature>
<dbReference type="GO" id="GO:0005886">
    <property type="term" value="C:plasma membrane"/>
    <property type="evidence" value="ECO:0007669"/>
    <property type="project" value="TreeGrafter"/>
</dbReference>
<dbReference type="CDD" id="cd11484">
    <property type="entry name" value="SLC-NCS1sbd_CobB-like"/>
    <property type="match status" value="1"/>
</dbReference>
<feature type="transmembrane region" description="Helical" evidence="9">
    <location>
        <begin position="252"/>
        <end position="272"/>
    </location>
</feature>
<gene>
    <name evidence="10" type="ORF">EHYA_03282</name>
</gene>
<dbReference type="InterPro" id="IPR026030">
    <property type="entry name" value="Pur-cyt_permease_Fcy2/21/22"/>
</dbReference>
<feature type="region of interest" description="Disordered" evidence="8">
    <location>
        <begin position="1"/>
        <end position="25"/>
    </location>
</feature>
<feature type="transmembrane region" description="Helical" evidence="9">
    <location>
        <begin position="299"/>
        <end position="320"/>
    </location>
</feature>
<feature type="transmembrane region" description="Helical" evidence="9">
    <location>
        <begin position="416"/>
        <end position="436"/>
    </location>
</feature>
<dbReference type="InterPro" id="IPR001248">
    <property type="entry name" value="Pur-cyt_permease"/>
</dbReference>
<accession>A0A401YLY1</accession>
<evidence type="ECO:0000256" key="8">
    <source>
        <dbReference type="SAM" id="MobiDB-lite"/>
    </source>
</evidence>
<feature type="transmembrane region" description="Helical" evidence="9">
    <location>
        <begin position="151"/>
        <end position="173"/>
    </location>
</feature>
<proteinExistence type="inferred from homology"/>
<comment type="subcellular location">
    <subcellularLocation>
        <location evidence="1">Membrane</location>
        <topology evidence="1">Multi-pass membrane protein</topology>
    </subcellularLocation>
</comment>
<evidence type="ECO:0000313" key="10">
    <source>
        <dbReference type="EMBL" id="GCD95607.1"/>
    </source>
</evidence>
<evidence type="ECO:0000256" key="4">
    <source>
        <dbReference type="ARBA" id="ARBA00022692"/>
    </source>
</evidence>
<keyword evidence="3 7" id="KW-0813">Transport</keyword>
<evidence type="ECO:0000256" key="6">
    <source>
        <dbReference type="ARBA" id="ARBA00023136"/>
    </source>
</evidence>
<feature type="transmembrane region" description="Helical" evidence="9">
    <location>
        <begin position="116"/>
        <end position="139"/>
    </location>
</feature>
<dbReference type="PIRSF" id="PIRSF002744">
    <property type="entry name" value="Pur-cyt_permease"/>
    <property type="match status" value="1"/>
</dbReference>
<dbReference type="RefSeq" id="WP_126637717.1">
    <property type="nucleotide sequence ID" value="NZ_BIFH01000018.1"/>
</dbReference>
<evidence type="ECO:0000256" key="5">
    <source>
        <dbReference type="ARBA" id="ARBA00022989"/>
    </source>
</evidence>
<keyword evidence="6 7" id="KW-0472">Membrane</keyword>
<dbReference type="GO" id="GO:0022857">
    <property type="term" value="F:transmembrane transporter activity"/>
    <property type="evidence" value="ECO:0007669"/>
    <property type="project" value="InterPro"/>
</dbReference>
<evidence type="ECO:0000256" key="1">
    <source>
        <dbReference type="ARBA" id="ARBA00004141"/>
    </source>
</evidence>
<dbReference type="EMBL" id="BIFH01000018">
    <property type="protein sequence ID" value="GCD95607.1"/>
    <property type="molecule type" value="Genomic_DNA"/>
</dbReference>
<comment type="caution">
    <text evidence="10">The sequence shown here is derived from an EMBL/GenBank/DDBJ whole genome shotgun (WGS) entry which is preliminary data.</text>
</comment>
<evidence type="ECO:0000313" key="11">
    <source>
        <dbReference type="Proteomes" id="UP000286931"/>
    </source>
</evidence>
<feature type="transmembrane region" description="Helical" evidence="9">
    <location>
        <begin position="74"/>
        <end position="95"/>
    </location>
</feature>
<dbReference type="Pfam" id="PF02133">
    <property type="entry name" value="Transp_cyt_pur"/>
    <property type="match status" value="1"/>
</dbReference>
<evidence type="ECO:0000256" key="2">
    <source>
        <dbReference type="ARBA" id="ARBA00008974"/>
    </source>
</evidence>
<feature type="transmembrane region" description="Helical" evidence="9">
    <location>
        <begin position="341"/>
        <end position="358"/>
    </location>
</feature>
<feature type="transmembrane region" description="Helical" evidence="9">
    <location>
        <begin position="448"/>
        <end position="464"/>
    </location>
</feature>
<protein>
    <submittedName>
        <fullName evidence="10">Cytosine permease</fullName>
    </submittedName>
</protein>
<feature type="transmembrane region" description="Helical" evidence="9">
    <location>
        <begin position="212"/>
        <end position="232"/>
    </location>
</feature>
<feature type="transmembrane region" description="Helical" evidence="9">
    <location>
        <begin position="370"/>
        <end position="391"/>
    </location>
</feature>
<keyword evidence="4 9" id="KW-0812">Transmembrane</keyword>
<reference evidence="10 11" key="1">
    <citation type="submission" date="2018-12" db="EMBL/GenBank/DDBJ databases">
        <title>Draft genome sequence of Embleya hyalina NBRC 13850T.</title>
        <authorList>
            <person name="Komaki H."/>
            <person name="Hosoyama A."/>
            <person name="Kimura A."/>
            <person name="Ichikawa N."/>
            <person name="Tamura T."/>
        </authorList>
    </citation>
    <scope>NUCLEOTIDE SEQUENCE [LARGE SCALE GENOMIC DNA]</scope>
    <source>
        <strain evidence="10 11">NBRC 13850</strain>
    </source>
</reference>
<dbReference type="AlphaFoldDB" id="A0A401YLY1"/>
<dbReference type="Gene3D" id="1.10.4160.10">
    <property type="entry name" value="Hydantoin permease"/>
    <property type="match status" value="1"/>
</dbReference>
<evidence type="ECO:0000256" key="7">
    <source>
        <dbReference type="PIRNR" id="PIRNR002744"/>
    </source>
</evidence>
<dbReference type="PANTHER" id="PTHR31806:SF1">
    <property type="entry name" value="PURINE-CYTOSINE PERMEASE FCY2-RELATED"/>
    <property type="match status" value="1"/>
</dbReference>
<comment type="similarity">
    <text evidence="2 7">Belongs to the purine-cytosine permease (2.A.39) family.</text>
</comment>
<evidence type="ECO:0000256" key="9">
    <source>
        <dbReference type="SAM" id="Phobius"/>
    </source>
</evidence>
<keyword evidence="5 9" id="KW-1133">Transmembrane helix</keyword>
<feature type="transmembrane region" description="Helical" evidence="9">
    <location>
        <begin position="48"/>
        <end position="68"/>
    </location>
</feature>
<dbReference type="Proteomes" id="UP000286931">
    <property type="component" value="Unassembled WGS sequence"/>
</dbReference>